<feature type="repeat" description="ANK" evidence="7">
    <location>
        <begin position="115"/>
        <end position="147"/>
    </location>
</feature>
<dbReference type="SMART" id="SM00248">
    <property type="entry name" value="ANK"/>
    <property type="match status" value="12"/>
</dbReference>
<evidence type="ECO:0000256" key="4">
    <source>
        <dbReference type="ARBA" id="ARBA00022989"/>
    </source>
</evidence>
<accession>A0ABR2I344</accession>
<sequence length="1025" mass="115683">MGSSLLYKDLDSISRDEFAGLLDQGASLSITDTNGDSVLSKAVIAHRLDLVKIVLEAPQELDLSARSKDSGFTPLHHAVKGRHERIVGLLLDKQELLDKTTSRELYSQYINDTADGLTPLMVASKNHRTRIVNLLLSRGANVNAQTSSGKSAVMLAADDWETAEILLKHKGIDKNLRDDRGWSVMTYATEAVTLEVVKLLLADDQFTASLIDDTGLSPLFHLVQVTIKSKCEYERERTEWLGFPTRMARLDNKLQLDESRQRETSQLLLEEMDVSSMWIRGEGEAILSLLAKCPRDTLRCQHILPEILGAGRADNIDWKGESGHSPLAIATLSGNKRFIEIYLDNSANQLNILSDDWRLTLSEGLSLLTGKTSKSQKGHSEGEQIQMALCSILILSSSDDGDEMSRYLKDSANFDVNWTNEDNRTLLWFAADEGHVRIVRKLLELGVEVYTRDKWGDSPLARSLEHKEVFNLVLDNMTQSRSRHEILLWAAAGDNSKLCQGLINAQPSFREEKDQDDVTLLIHASKNGCQRVVDTLLQSPHGDVCGTDKTGRSALHWAAENKHIGIIKLLLDKDKLAWVRICHEGHVEAMSTLIQSGLSKFVRDEGGRTPLHHVSLSGNVEMARLILATDADLDVKDHHGMTPLTLAGLQKNQRMMNLLLEHGAAIDAISRKEWLEYYEQKDDPSVILEIFEISRAKYVNILPTSLTGLAAKQDGSKSLRRLRSYGHHEPLYAMIKDDDYASNPGFELVLDQPLFHGDRHKAGWYNIVQLCFPERKASDLSPDSLYKVNSATIQWKMDWEASLYATTIPIGCIPKDAAEILVHLCEHNERKWMEFCDWADGYLDGLRLDQIEKKGTNAHIINRLANDAQTWAKLRKLLMKQHPRNLRNLVAASSPLRQNPAIKSFDDSFEKVTQRIVQLDNTTRDLLHLEFAWVSIREAHLSTSLATSMKRLSWITSVFGMNVNIFKDNPEWWWFVIVSSIVLALTIVVWLGFKYGQLERILEAQIGQRLERFFGHHRPTKDAEN</sequence>
<evidence type="ECO:0000313" key="9">
    <source>
        <dbReference type="EMBL" id="KAK8856783.1"/>
    </source>
</evidence>
<dbReference type="InterPro" id="IPR036770">
    <property type="entry name" value="Ankyrin_rpt-contain_sf"/>
</dbReference>
<feature type="repeat" description="ANK" evidence="7">
    <location>
        <begin position="639"/>
        <end position="671"/>
    </location>
</feature>
<evidence type="ECO:0000256" key="6">
    <source>
        <dbReference type="ARBA" id="ARBA00023136"/>
    </source>
</evidence>
<feature type="repeat" description="ANK" evidence="7">
    <location>
        <begin position="70"/>
        <end position="102"/>
    </location>
</feature>
<evidence type="ECO:0000256" key="3">
    <source>
        <dbReference type="ARBA" id="ARBA00022737"/>
    </source>
</evidence>
<gene>
    <name evidence="9" type="ORF">PGQ11_012695</name>
</gene>
<dbReference type="PANTHER" id="PTHR24198:SF165">
    <property type="entry name" value="ANKYRIN REPEAT-CONTAINING PROTEIN-RELATED"/>
    <property type="match status" value="1"/>
</dbReference>
<evidence type="ECO:0000313" key="10">
    <source>
        <dbReference type="Proteomes" id="UP001390339"/>
    </source>
</evidence>
<dbReference type="InterPro" id="IPR045863">
    <property type="entry name" value="CorA_TM1_TM2"/>
</dbReference>
<keyword evidence="6 8" id="KW-0472">Membrane</keyword>
<dbReference type="InterPro" id="IPR002110">
    <property type="entry name" value="Ankyrin_rpt"/>
</dbReference>
<evidence type="ECO:0000256" key="5">
    <source>
        <dbReference type="ARBA" id="ARBA00023043"/>
    </source>
</evidence>
<keyword evidence="4 8" id="KW-1133">Transmembrane helix</keyword>
<dbReference type="PANTHER" id="PTHR24198">
    <property type="entry name" value="ANKYRIN REPEAT AND PROTEIN KINASE DOMAIN-CONTAINING PROTEIN"/>
    <property type="match status" value="1"/>
</dbReference>
<evidence type="ECO:0000256" key="1">
    <source>
        <dbReference type="ARBA" id="ARBA00004141"/>
    </source>
</evidence>
<dbReference type="EMBL" id="JAPCWZ010000007">
    <property type="protein sequence ID" value="KAK8856783.1"/>
    <property type="molecule type" value="Genomic_DNA"/>
</dbReference>
<name>A0ABR2I344_9PEZI</name>
<protein>
    <submittedName>
        <fullName evidence="9">Ankyrin repeat-containing domain protein</fullName>
    </submittedName>
</protein>
<keyword evidence="10" id="KW-1185">Reference proteome</keyword>
<comment type="subcellular location">
    <subcellularLocation>
        <location evidence="1">Membrane</location>
        <topology evidence="1">Multi-pass membrane protein</topology>
    </subcellularLocation>
</comment>
<feature type="repeat" description="ANK" evidence="7">
    <location>
        <begin position="422"/>
        <end position="454"/>
    </location>
</feature>
<keyword evidence="5 7" id="KW-0040">ANK repeat</keyword>
<dbReference type="Pfam" id="PF13857">
    <property type="entry name" value="Ank_5"/>
    <property type="match status" value="1"/>
</dbReference>
<dbReference type="PROSITE" id="PS50088">
    <property type="entry name" value="ANK_REPEAT"/>
    <property type="match status" value="6"/>
</dbReference>
<dbReference type="SUPFAM" id="SSF48403">
    <property type="entry name" value="Ankyrin repeat"/>
    <property type="match status" value="2"/>
</dbReference>
<dbReference type="SUPFAM" id="SSF144083">
    <property type="entry name" value="Magnesium transport protein CorA, transmembrane region"/>
    <property type="match status" value="1"/>
</dbReference>
<dbReference type="PRINTS" id="PR01415">
    <property type="entry name" value="ANKYRIN"/>
</dbReference>
<dbReference type="Pfam" id="PF12796">
    <property type="entry name" value="Ank_2"/>
    <property type="match status" value="4"/>
</dbReference>
<comment type="caution">
    <text evidence="9">The sequence shown here is derived from an EMBL/GenBank/DDBJ whole genome shotgun (WGS) entry which is preliminary data.</text>
</comment>
<evidence type="ECO:0000256" key="8">
    <source>
        <dbReference type="SAM" id="Phobius"/>
    </source>
</evidence>
<reference evidence="9 10" key="1">
    <citation type="journal article" date="2024" name="IMA Fungus">
        <title>Apiospora arundinis, a panoply of carbohydrate-active enzymes and secondary metabolites.</title>
        <authorList>
            <person name="Sorensen T."/>
            <person name="Petersen C."/>
            <person name="Muurmann A.T."/>
            <person name="Christiansen J.V."/>
            <person name="Brundto M.L."/>
            <person name="Overgaard C.K."/>
            <person name="Boysen A.T."/>
            <person name="Wollenberg R.D."/>
            <person name="Larsen T.O."/>
            <person name="Sorensen J.L."/>
            <person name="Nielsen K.L."/>
            <person name="Sondergaard T.E."/>
        </authorList>
    </citation>
    <scope>NUCLEOTIDE SEQUENCE [LARGE SCALE GENOMIC DNA]</scope>
    <source>
        <strain evidence="9 10">AAU 773</strain>
    </source>
</reference>
<feature type="transmembrane region" description="Helical" evidence="8">
    <location>
        <begin position="972"/>
        <end position="993"/>
    </location>
</feature>
<dbReference type="PROSITE" id="PS50297">
    <property type="entry name" value="ANK_REP_REGION"/>
    <property type="match status" value="6"/>
</dbReference>
<evidence type="ECO:0000256" key="7">
    <source>
        <dbReference type="PROSITE-ProRule" id="PRU00023"/>
    </source>
</evidence>
<dbReference type="Gene3D" id="1.20.58.340">
    <property type="entry name" value="Magnesium transport protein CorA, transmembrane region"/>
    <property type="match status" value="1"/>
</dbReference>
<dbReference type="Proteomes" id="UP001390339">
    <property type="component" value="Unassembled WGS sequence"/>
</dbReference>
<keyword evidence="2 8" id="KW-0812">Transmembrane</keyword>
<feature type="repeat" description="ANK" evidence="7">
    <location>
        <begin position="606"/>
        <end position="638"/>
    </location>
</feature>
<feature type="repeat" description="ANK" evidence="7">
    <location>
        <begin position="550"/>
        <end position="573"/>
    </location>
</feature>
<proteinExistence type="predicted"/>
<evidence type="ECO:0000256" key="2">
    <source>
        <dbReference type="ARBA" id="ARBA00022692"/>
    </source>
</evidence>
<organism evidence="9 10">
    <name type="scientific">Apiospora arundinis</name>
    <dbReference type="NCBI Taxonomy" id="335852"/>
    <lineage>
        <taxon>Eukaryota</taxon>
        <taxon>Fungi</taxon>
        <taxon>Dikarya</taxon>
        <taxon>Ascomycota</taxon>
        <taxon>Pezizomycotina</taxon>
        <taxon>Sordariomycetes</taxon>
        <taxon>Xylariomycetidae</taxon>
        <taxon>Amphisphaeriales</taxon>
        <taxon>Apiosporaceae</taxon>
        <taxon>Apiospora</taxon>
    </lineage>
</organism>
<dbReference type="Gene3D" id="1.25.40.20">
    <property type="entry name" value="Ankyrin repeat-containing domain"/>
    <property type="match status" value="3"/>
</dbReference>
<keyword evidence="3" id="KW-0677">Repeat</keyword>